<dbReference type="GO" id="GO:0016787">
    <property type="term" value="F:hydrolase activity"/>
    <property type="evidence" value="ECO:0007669"/>
    <property type="project" value="UniProtKB-KW"/>
</dbReference>
<evidence type="ECO:0000256" key="2">
    <source>
        <dbReference type="ARBA" id="ARBA00022801"/>
    </source>
</evidence>
<dbReference type="NCBIfam" id="TIGR00724">
    <property type="entry name" value="urea_amlyse_rel"/>
    <property type="match status" value="1"/>
</dbReference>
<feature type="domain" description="Carboxyltransferase" evidence="4">
    <location>
        <begin position="348"/>
        <end position="577"/>
    </location>
</feature>
<dbReference type="GO" id="GO:0005524">
    <property type="term" value="F:ATP binding"/>
    <property type="evidence" value="ECO:0007669"/>
    <property type="project" value="UniProtKB-KW"/>
</dbReference>
<sequence length="652" mass="69536">MSSIEVLTPGTMTTIQDWPGRTGYWGIGVPPSGPMDDYAFRMANCMVGNPEDAAGLEVTLTGPKLRFAAETVVAVTGAVLPVKLDGELVTSWEPFTVPAGGELRLGAIKGIGMRAYLAIGGGFAAQPELGSRSTFTLARMGGHHGRALAKGDVLVNAGAPTGPPVGGAIPPLLSNAWDLHVIHGPHGAPDFLTSDGADELWSATWEVHHHSDRSGIRLVGNLPDFARSDGGDAGLHPSNILDSAYGIGTIMLAGDMAVAVGPDGPSLGGFGAVAQVIEADCWKLGQLPAGDEVRLVPVSIAVAALRRQARENELAGIADAAAAAAGPMRHRPPTPVLEERLDGAGGPVTYRLAGDRTLLVEFGDPVLDLRSRVRAHLLMEALGAEGVRGIRDLTPGVRSLHVHHDPRLLSTSRLLDVLRALEATLPAPDDTVIANRVVHLPLTWRHSQVELAMERYARSVRADAPWCPDNIEFIRRINGLADEDGVRDVVTSASYMVLGLGDVYLGAPVAVPLDPRHRLVTTKYNPVRTWTPPNAVGIGGAFLCVYGVEGPGGYQLVGRTVPIWSRAPNAGDEPWVLRHFDELRFELVAEDDLETMREASDAGEWVPRMTRGAFSLAAHERFLREQADAIAEFRDSREAAFIAEREAWHAAA</sequence>
<dbReference type="InterPro" id="IPR029000">
    <property type="entry name" value="Cyclophilin-like_dom_sf"/>
</dbReference>
<reference evidence="6" key="1">
    <citation type="submission" date="2020-02" db="EMBL/GenBank/DDBJ databases">
        <authorList>
            <person name="Meier V. D."/>
        </authorList>
    </citation>
    <scope>NUCLEOTIDE SEQUENCE</scope>
    <source>
        <strain evidence="6">AVDCRST_MAG69</strain>
    </source>
</reference>
<dbReference type="Pfam" id="PF02626">
    <property type="entry name" value="CT_A_B"/>
    <property type="match status" value="1"/>
</dbReference>
<dbReference type="SUPFAM" id="SSF160467">
    <property type="entry name" value="PH0987 N-terminal domain-like"/>
    <property type="match status" value="1"/>
</dbReference>
<organism evidence="6">
    <name type="scientific">uncultured Solirubrobacteraceae bacterium</name>
    <dbReference type="NCBI Taxonomy" id="1162706"/>
    <lineage>
        <taxon>Bacteria</taxon>
        <taxon>Bacillati</taxon>
        <taxon>Actinomycetota</taxon>
        <taxon>Thermoleophilia</taxon>
        <taxon>Solirubrobacterales</taxon>
        <taxon>Solirubrobacteraceae</taxon>
        <taxon>environmental samples</taxon>
    </lineage>
</organism>
<dbReference type="GO" id="GO:0004847">
    <property type="term" value="F:urea carboxylase activity"/>
    <property type="evidence" value="ECO:0007669"/>
    <property type="project" value="UniProtKB-EC"/>
</dbReference>
<dbReference type="InterPro" id="IPR003778">
    <property type="entry name" value="CT_A_B"/>
</dbReference>
<name>A0A6J4RYM3_9ACTN</name>
<dbReference type="InterPro" id="IPR003833">
    <property type="entry name" value="CT_C_D"/>
</dbReference>
<dbReference type="Gene3D" id="2.40.100.10">
    <property type="entry name" value="Cyclophilin-like"/>
    <property type="match status" value="2"/>
</dbReference>
<dbReference type="Pfam" id="PF02682">
    <property type="entry name" value="CT_C_D"/>
    <property type="match status" value="1"/>
</dbReference>
<dbReference type="SMART" id="SM00796">
    <property type="entry name" value="AHS1"/>
    <property type="match status" value="1"/>
</dbReference>
<dbReference type="Gene3D" id="3.30.1360.40">
    <property type="match status" value="1"/>
</dbReference>
<keyword evidence="1" id="KW-0547">Nucleotide-binding</keyword>
<protein>
    <submittedName>
        <fullName evidence="6">Urea carboxylase</fullName>
        <ecNumber evidence="6">6.3.4.6</ecNumber>
    </submittedName>
</protein>
<dbReference type="EC" id="6.3.4.6" evidence="6"/>
<accession>A0A6J4RYM3</accession>
<gene>
    <name evidence="6" type="ORF">AVDCRST_MAG69-1031</name>
</gene>
<dbReference type="PANTHER" id="PTHR43309">
    <property type="entry name" value="5-OXOPROLINASE SUBUNIT C"/>
    <property type="match status" value="1"/>
</dbReference>
<feature type="domain" description="Carboxyltransferase" evidence="5">
    <location>
        <begin position="26"/>
        <end position="313"/>
    </location>
</feature>
<dbReference type="SMART" id="SM00797">
    <property type="entry name" value="AHS2"/>
    <property type="match status" value="1"/>
</dbReference>
<dbReference type="InterPro" id="IPR052708">
    <property type="entry name" value="PxpC"/>
</dbReference>
<keyword evidence="3" id="KW-0067">ATP-binding</keyword>
<evidence type="ECO:0000256" key="1">
    <source>
        <dbReference type="ARBA" id="ARBA00022741"/>
    </source>
</evidence>
<dbReference type="AlphaFoldDB" id="A0A6J4RYM3"/>
<dbReference type="EMBL" id="CADCVP010000116">
    <property type="protein sequence ID" value="CAA9485430.1"/>
    <property type="molecule type" value="Genomic_DNA"/>
</dbReference>
<proteinExistence type="predicted"/>
<evidence type="ECO:0000259" key="4">
    <source>
        <dbReference type="SMART" id="SM00796"/>
    </source>
</evidence>
<evidence type="ECO:0000259" key="5">
    <source>
        <dbReference type="SMART" id="SM00797"/>
    </source>
</evidence>
<evidence type="ECO:0000313" key="6">
    <source>
        <dbReference type="EMBL" id="CAA9485430.1"/>
    </source>
</evidence>
<dbReference type="PANTHER" id="PTHR43309:SF3">
    <property type="entry name" value="5-OXOPROLINASE SUBUNIT C"/>
    <property type="match status" value="1"/>
</dbReference>
<keyword evidence="2" id="KW-0378">Hydrolase</keyword>
<dbReference type="SUPFAM" id="SSF50891">
    <property type="entry name" value="Cyclophilin-like"/>
    <property type="match status" value="2"/>
</dbReference>
<evidence type="ECO:0000256" key="3">
    <source>
        <dbReference type="ARBA" id="ARBA00022840"/>
    </source>
</evidence>
<keyword evidence="6" id="KW-0436">Ligase</keyword>